<evidence type="ECO:0000313" key="10">
    <source>
        <dbReference type="Proteomes" id="UP001399917"/>
    </source>
</evidence>
<keyword evidence="5 6" id="KW-0482">Metalloprotease</keyword>
<evidence type="ECO:0000256" key="1">
    <source>
        <dbReference type="ARBA" id="ARBA00022670"/>
    </source>
</evidence>
<comment type="similarity">
    <text evidence="6">Belongs to the peptidase M48 family.</text>
</comment>
<keyword evidence="7" id="KW-0732">Signal</keyword>
<accession>A0ABP7K3H1</accession>
<proteinExistence type="inferred from homology"/>
<evidence type="ECO:0000256" key="3">
    <source>
        <dbReference type="ARBA" id="ARBA00022801"/>
    </source>
</evidence>
<dbReference type="PANTHER" id="PTHR22726">
    <property type="entry name" value="METALLOENDOPEPTIDASE OMA1"/>
    <property type="match status" value="1"/>
</dbReference>
<feature type="chain" id="PRO_5045038405" evidence="7">
    <location>
        <begin position="30"/>
        <end position="242"/>
    </location>
</feature>
<gene>
    <name evidence="9" type="ORF">GCM10022404_13380</name>
</gene>
<dbReference type="InterPro" id="IPR001915">
    <property type="entry name" value="Peptidase_M48"/>
</dbReference>
<dbReference type="EMBL" id="BAABDF010000006">
    <property type="protein sequence ID" value="GAA3864350.1"/>
    <property type="molecule type" value="Genomic_DNA"/>
</dbReference>
<dbReference type="Proteomes" id="UP001399917">
    <property type="component" value="Unassembled WGS sequence"/>
</dbReference>
<evidence type="ECO:0000259" key="8">
    <source>
        <dbReference type="Pfam" id="PF01435"/>
    </source>
</evidence>
<keyword evidence="4 6" id="KW-0862">Zinc</keyword>
<dbReference type="Gene3D" id="3.30.2010.10">
    <property type="entry name" value="Metalloproteases ('zincins'), catalytic domain"/>
    <property type="match status" value="1"/>
</dbReference>
<comment type="caution">
    <text evidence="9">The sequence shown here is derived from an EMBL/GenBank/DDBJ whole genome shotgun (WGS) entry which is preliminary data.</text>
</comment>
<protein>
    <submittedName>
        <fullName evidence="9">M48 family metallopeptidase</fullName>
    </submittedName>
</protein>
<name>A0ABP7K3H1_9RHOB</name>
<evidence type="ECO:0000256" key="5">
    <source>
        <dbReference type="ARBA" id="ARBA00023049"/>
    </source>
</evidence>
<dbReference type="Pfam" id="PF01435">
    <property type="entry name" value="Peptidase_M48"/>
    <property type="match status" value="1"/>
</dbReference>
<evidence type="ECO:0000256" key="7">
    <source>
        <dbReference type="SAM" id="SignalP"/>
    </source>
</evidence>
<keyword evidence="2" id="KW-0479">Metal-binding</keyword>
<evidence type="ECO:0000256" key="2">
    <source>
        <dbReference type="ARBA" id="ARBA00022723"/>
    </source>
</evidence>
<organism evidence="9 10">
    <name type="scientific">Celeribacter arenosi</name>
    <dbReference type="NCBI Taxonomy" id="792649"/>
    <lineage>
        <taxon>Bacteria</taxon>
        <taxon>Pseudomonadati</taxon>
        <taxon>Pseudomonadota</taxon>
        <taxon>Alphaproteobacteria</taxon>
        <taxon>Rhodobacterales</taxon>
        <taxon>Roseobacteraceae</taxon>
        <taxon>Celeribacter</taxon>
    </lineage>
</organism>
<keyword evidence="3 6" id="KW-0378">Hydrolase</keyword>
<feature type="signal peptide" evidence="7">
    <location>
        <begin position="1"/>
        <end position="29"/>
    </location>
</feature>
<evidence type="ECO:0000313" key="9">
    <source>
        <dbReference type="EMBL" id="GAA3864350.1"/>
    </source>
</evidence>
<evidence type="ECO:0000256" key="4">
    <source>
        <dbReference type="ARBA" id="ARBA00022833"/>
    </source>
</evidence>
<dbReference type="PANTHER" id="PTHR22726:SF1">
    <property type="entry name" value="METALLOENDOPEPTIDASE OMA1, MITOCHONDRIAL"/>
    <property type="match status" value="1"/>
</dbReference>
<feature type="domain" description="Peptidase M48" evidence="8">
    <location>
        <begin position="80"/>
        <end position="237"/>
    </location>
</feature>
<sequence>MVLYPVFRTRLIPPLIPFLAALSGCVDYAGPVDPAAPVAPTAAPTSGAVSVKSFAAMVARVEPIAEAECRARTRNLNCDFHVVVETDPSAPSNAFQSVDKSGRPVLAFTVALLADAQNLDEVAFIFGHEASHHIAGHLQSTQASAVGGGVLAGILAASLGVDARGIETAQNLGASVGARTYSKNFELEADQLGTIIAYRAGYNPVRGAAFFTRIPDPGDRFLGSHPPNAQRIETVKRTMANL</sequence>
<keyword evidence="10" id="KW-1185">Reference proteome</keyword>
<keyword evidence="1 6" id="KW-0645">Protease</keyword>
<evidence type="ECO:0000256" key="6">
    <source>
        <dbReference type="RuleBase" id="RU003983"/>
    </source>
</evidence>
<reference evidence="10" key="1">
    <citation type="journal article" date="2019" name="Int. J. Syst. Evol. Microbiol.">
        <title>The Global Catalogue of Microorganisms (GCM) 10K type strain sequencing project: providing services to taxonomists for standard genome sequencing and annotation.</title>
        <authorList>
            <consortium name="The Broad Institute Genomics Platform"/>
            <consortium name="The Broad Institute Genome Sequencing Center for Infectious Disease"/>
            <person name="Wu L."/>
            <person name="Ma J."/>
        </authorList>
    </citation>
    <scope>NUCLEOTIDE SEQUENCE [LARGE SCALE GENOMIC DNA]</scope>
    <source>
        <strain evidence="10">JCM 17190</strain>
    </source>
</reference>
<comment type="cofactor">
    <cofactor evidence="6">
        <name>Zn(2+)</name>
        <dbReference type="ChEBI" id="CHEBI:29105"/>
    </cofactor>
    <text evidence="6">Binds 1 zinc ion per subunit.</text>
</comment>
<dbReference type="InterPro" id="IPR051156">
    <property type="entry name" value="Mito/Outer_Membr_Metalloprot"/>
</dbReference>
<dbReference type="RefSeq" id="WP_344845402.1">
    <property type="nucleotide sequence ID" value="NZ_BAABDF010000006.1"/>
</dbReference>